<dbReference type="AlphaFoldDB" id="A0A6J0BGG4"/>
<dbReference type="InterPro" id="IPR009003">
    <property type="entry name" value="Peptidase_S1_PA"/>
</dbReference>
<accession>A0A6J0BGG4</accession>
<dbReference type="GO" id="GO:0005777">
    <property type="term" value="C:peroxisome"/>
    <property type="evidence" value="ECO:0007669"/>
    <property type="project" value="UniProtKB-SubCell"/>
</dbReference>
<sequence>MEPTSVLISYIVHSREDTKNIFGSSGTLISENWVLAHGSLLEPWTLQSNQLRSIAKDLKAGVLTKSSDRKPFIEFSVSWEVKDTGTVSPPCCGAKVIPKMSKISLSDETCDRPVLTFRTKKARLAAVWKCPLLADAFEGILSSWRFCENVAVADNELFPLLLLLRIQNGDAASSNPIVELRDVLRNFVKVLALPQRGQEVEIESTPFGNPVFINSVSTGVVSNVLGPSKSLLLTDTNAVIGCEGGPIFIKYKSGHRAVSGIVVAPLSWCRGEWVGYTLGVSLIPCLHRILDISGTNIILRSPILGPSTVRMLDRSVVVVSCGSVWGSGVLVDKATGTFLTCSHVVKEAPNSRITISNVNFSARGELVYKTPNEKSYDLAIVRVEPQEVVSLQNVSMATTLIRKRDEVVCAGFPLFSTRDQPQILPTVTRGRVSHVSVGMLQTSCCIQSGASGGPVATWPGGELVGIVVCNATSAGNKALFPHVNMAVPATIFEGPIREYLRTQDVKCLSKLENNDIIIQQRWKLSPVPLAHL</sequence>
<evidence type="ECO:0000256" key="1">
    <source>
        <dbReference type="PIRNR" id="PIRNR037989"/>
    </source>
</evidence>
<dbReference type="GO" id="GO:0016485">
    <property type="term" value="P:protein processing"/>
    <property type="evidence" value="ECO:0007669"/>
    <property type="project" value="InterPro"/>
</dbReference>
<name>A0A6J0BGG4_NEOLC</name>
<keyword evidence="1" id="KW-0576">Peroxisome</keyword>
<keyword evidence="1" id="KW-0378">Hydrolase</keyword>
<organism evidence="3">
    <name type="scientific">Neodiprion lecontei</name>
    <name type="common">Redheaded pine sawfly</name>
    <dbReference type="NCBI Taxonomy" id="441921"/>
    <lineage>
        <taxon>Eukaryota</taxon>
        <taxon>Metazoa</taxon>
        <taxon>Ecdysozoa</taxon>
        <taxon>Arthropoda</taxon>
        <taxon>Hexapoda</taxon>
        <taxon>Insecta</taxon>
        <taxon>Pterygota</taxon>
        <taxon>Neoptera</taxon>
        <taxon>Endopterygota</taxon>
        <taxon>Hymenoptera</taxon>
        <taxon>Tenthredinoidea</taxon>
        <taxon>Diprionidae</taxon>
        <taxon>Diprioninae</taxon>
        <taxon>Neodiprion</taxon>
    </lineage>
</organism>
<comment type="similarity">
    <text evidence="1">Belongs to the peptidase S1B family.</text>
</comment>
<dbReference type="GeneID" id="107219725"/>
<dbReference type="KEGG" id="nlo:107219725"/>
<dbReference type="OrthoDB" id="17845at2759"/>
<dbReference type="RefSeq" id="XP_015513536.2">
    <property type="nucleotide sequence ID" value="XM_015658050.2"/>
</dbReference>
<dbReference type="InterPro" id="IPR039245">
    <property type="entry name" value="TYSND1/DEG15"/>
</dbReference>
<protein>
    <recommendedName>
        <fullName evidence="1">Peroxisomal leader peptide-processing protease</fullName>
        <ecNumber evidence="1">3.4.21.-</ecNumber>
    </recommendedName>
</protein>
<dbReference type="Gene3D" id="2.40.10.10">
    <property type="entry name" value="Trypsin-like serine proteases"/>
    <property type="match status" value="2"/>
</dbReference>
<dbReference type="InterPro" id="IPR043504">
    <property type="entry name" value="Peptidase_S1_PA_chymotrypsin"/>
</dbReference>
<comment type="PTM">
    <text evidence="1">The full-lengh TYSND1 is the active the proteolytic processing of PTS1- and PTS2-proteins and in self-cleavage, and intermolecular self-cleavage of TYSND1 down-regulates its protease activity.</text>
</comment>
<keyword evidence="1 3" id="KW-0645">Protease</keyword>
<dbReference type="EC" id="3.4.21.-" evidence="1"/>
<gene>
    <name evidence="3" type="primary">LOC107219725</name>
</gene>
<keyword evidence="2" id="KW-1185">Reference proteome</keyword>
<dbReference type="SUPFAM" id="SSF50494">
    <property type="entry name" value="Trypsin-like serine proteases"/>
    <property type="match status" value="2"/>
</dbReference>
<keyword evidence="1" id="KW-0720">Serine protease</keyword>
<dbReference type="GO" id="GO:0031998">
    <property type="term" value="P:regulation of fatty acid beta-oxidation"/>
    <property type="evidence" value="ECO:0007669"/>
    <property type="project" value="TreeGrafter"/>
</dbReference>
<comment type="subcellular location">
    <subcellularLocation>
        <location evidence="1">Peroxisome</location>
    </subcellularLocation>
</comment>
<proteinExistence type="inferred from homology"/>
<dbReference type="PANTHER" id="PTHR21004">
    <property type="entry name" value="SERINE PROTEASE-RELATED"/>
    <property type="match status" value="1"/>
</dbReference>
<comment type="function">
    <text evidence="1">Peroxisomal protease that mediates both the removal of the leader peptide from proteins containing a PTS2 target sequence and processes several PTS1-containing proteins. Catalyzes the processing of PTS1-proteins involved in the peroxisomal beta-oxidation of fatty acids.</text>
</comment>
<dbReference type="PANTHER" id="PTHR21004:SF0">
    <property type="entry name" value="PEROXISOMAL LEADER PEPTIDE-PROCESSING PROTEASE"/>
    <property type="match status" value="1"/>
</dbReference>
<reference evidence="3" key="1">
    <citation type="submission" date="2025-08" db="UniProtKB">
        <authorList>
            <consortium name="RefSeq"/>
        </authorList>
    </citation>
    <scope>IDENTIFICATION</scope>
    <source>
        <tissue evidence="3">Thorax and Abdomen</tissue>
    </source>
</reference>
<evidence type="ECO:0000313" key="3">
    <source>
        <dbReference type="RefSeq" id="XP_015513536.2"/>
    </source>
</evidence>
<dbReference type="Pfam" id="PF13365">
    <property type="entry name" value="Trypsin_2"/>
    <property type="match status" value="1"/>
</dbReference>
<dbReference type="GO" id="GO:0004252">
    <property type="term" value="F:serine-type endopeptidase activity"/>
    <property type="evidence" value="ECO:0007669"/>
    <property type="project" value="InterPro"/>
</dbReference>
<evidence type="ECO:0000313" key="2">
    <source>
        <dbReference type="Proteomes" id="UP000829291"/>
    </source>
</evidence>
<dbReference type="Proteomes" id="UP000829291">
    <property type="component" value="Chromosome 1"/>
</dbReference>